<dbReference type="Proteomes" id="UP001054945">
    <property type="component" value="Unassembled WGS sequence"/>
</dbReference>
<sequence>HSQCYQGLRAYELIESYPLTSENYPKVISAFTERFGNQEILTEIYVRELLKLITQNVHSQGKDKLSLMSLFDKIESHIRALESLGVKKLQRCLVISHGGIVFIS</sequence>
<accession>A0AAV4PUX4</accession>
<gene>
    <name evidence="1" type="ORF">CEXT_147431</name>
</gene>
<keyword evidence="2" id="KW-1185">Reference proteome</keyword>
<dbReference type="EMBL" id="BPLR01005285">
    <property type="protein sequence ID" value="GIY01228.1"/>
    <property type="molecule type" value="Genomic_DNA"/>
</dbReference>
<proteinExistence type="predicted"/>
<organism evidence="1 2">
    <name type="scientific">Caerostris extrusa</name>
    <name type="common">Bark spider</name>
    <name type="synonym">Caerostris bankana</name>
    <dbReference type="NCBI Taxonomy" id="172846"/>
    <lineage>
        <taxon>Eukaryota</taxon>
        <taxon>Metazoa</taxon>
        <taxon>Ecdysozoa</taxon>
        <taxon>Arthropoda</taxon>
        <taxon>Chelicerata</taxon>
        <taxon>Arachnida</taxon>
        <taxon>Araneae</taxon>
        <taxon>Araneomorphae</taxon>
        <taxon>Entelegynae</taxon>
        <taxon>Araneoidea</taxon>
        <taxon>Araneidae</taxon>
        <taxon>Caerostris</taxon>
    </lineage>
</organism>
<feature type="non-terminal residue" evidence="1">
    <location>
        <position position="1"/>
    </location>
</feature>
<dbReference type="AlphaFoldDB" id="A0AAV4PUX4"/>
<name>A0AAV4PUX4_CAEEX</name>
<evidence type="ECO:0000313" key="2">
    <source>
        <dbReference type="Proteomes" id="UP001054945"/>
    </source>
</evidence>
<evidence type="ECO:0000313" key="1">
    <source>
        <dbReference type="EMBL" id="GIY01228.1"/>
    </source>
</evidence>
<dbReference type="Pfam" id="PF03564">
    <property type="entry name" value="DUF1759"/>
    <property type="match status" value="1"/>
</dbReference>
<reference evidence="1 2" key="1">
    <citation type="submission" date="2021-06" db="EMBL/GenBank/DDBJ databases">
        <title>Caerostris extrusa draft genome.</title>
        <authorList>
            <person name="Kono N."/>
            <person name="Arakawa K."/>
        </authorList>
    </citation>
    <scope>NUCLEOTIDE SEQUENCE [LARGE SCALE GENOMIC DNA]</scope>
</reference>
<dbReference type="InterPro" id="IPR005312">
    <property type="entry name" value="DUF1759"/>
</dbReference>
<comment type="caution">
    <text evidence="1">The sequence shown here is derived from an EMBL/GenBank/DDBJ whole genome shotgun (WGS) entry which is preliminary data.</text>
</comment>
<protein>
    <submittedName>
        <fullName evidence="1">Uncharacterized protein</fullName>
    </submittedName>
</protein>